<dbReference type="EMBL" id="JACBKZ010000006">
    <property type="protein sequence ID" value="KAF5947915.1"/>
    <property type="molecule type" value="Genomic_DNA"/>
</dbReference>
<keyword evidence="1" id="KW-0732">Signal</keyword>
<evidence type="ECO:0000313" key="3">
    <source>
        <dbReference type="Proteomes" id="UP000593564"/>
    </source>
</evidence>
<dbReference type="PANTHER" id="PTHR36619">
    <property type="entry name" value="OS04G0208900 PROTEIN"/>
    <property type="match status" value="1"/>
</dbReference>
<comment type="caution">
    <text evidence="2">The sequence shown here is derived from an EMBL/GenBank/DDBJ whole genome shotgun (WGS) entry which is preliminary data.</text>
</comment>
<dbReference type="AlphaFoldDB" id="A0A7J7H5W8"/>
<dbReference type="PANTHER" id="PTHR36619:SF3">
    <property type="entry name" value="TRANSMEMBRANE PROTEIN"/>
    <property type="match status" value="1"/>
</dbReference>
<protein>
    <submittedName>
        <fullName evidence="2">Uncharacterized protein</fullName>
    </submittedName>
</protein>
<evidence type="ECO:0000256" key="1">
    <source>
        <dbReference type="SAM" id="SignalP"/>
    </source>
</evidence>
<name>A0A7J7H5W8_CAMSI</name>
<feature type="signal peptide" evidence="1">
    <location>
        <begin position="1"/>
        <end position="24"/>
    </location>
</feature>
<organism evidence="2 3">
    <name type="scientific">Camellia sinensis</name>
    <name type="common">Tea plant</name>
    <name type="synonym">Thea sinensis</name>
    <dbReference type="NCBI Taxonomy" id="4442"/>
    <lineage>
        <taxon>Eukaryota</taxon>
        <taxon>Viridiplantae</taxon>
        <taxon>Streptophyta</taxon>
        <taxon>Embryophyta</taxon>
        <taxon>Tracheophyta</taxon>
        <taxon>Spermatophyta</taxon>
        <taxon>Magnoliopsida</taxon>
        <taxon>eudicotyledons</taxon>
        <taxon>Gunneridae</taxon>
        <taxon>Pentapetalae</taxon>
        <taxon>asterids</taxon>
        <taxon>Ericales</taxon>
        <taxon>Theaceae</taxon>
        <taxon>Camellia</taxon>
    </lineage>
</organism>
<keyword evidence="3" id="KW-1185">Reference proteome</keyword>
<feature type="chain" id="PRO_5029484956" evidence="1">
    <location>
        <begin position="25"/>
        <end position="104"/>
    </location>
</feature>
<sequence length="104" mass="11398">MSTTLLFTVILHLLLLLSPPLALSRPTNTVSRVVAATRPLGSKSQDYVDFKPETSHGQHDSFQSRDVNGCLPKGLRYSSAPSRNINYHTFGSNLCSSGKHMTKP</sequence>
<accession>A0A7J7H5W8</accession>
<proteinExistence type="predicted"/>
<reference evidence="3" key="1">
    <citation type="journal article" date="2020" name="Nat. Commun.">
        <title>Genome assembly of wild tea tree DASZ reveals pedigree and selection history of tea varieties.</title>
        <authorList>
            <person name="Zhang W."/>
            <person name="Zhang Y."/>
            <person name="Qiu H."/>
            <person name="Guo Y."/>
            <person name="Wan H."/>
            <person name="Zhang X."/>
            <person name="Scossa F."/>
            <person name="Alseekh S."/>
            <person name="Zhang Q."/>
            <person name="Wang P."/>
            <person name="Xu L."/>
            <person name="Schmidt M.H."/>
            <person name="Jia X."/>
            <person name="Li D."/>
            <person name="Zhu A."/>
            <person name="Guo F."/>
            <person name="Chen W."/>
            <person name="Ni D."/>
            <person name="Usadel B."/>
            <person name="Fernie A.R."/>
            <person name="Wen W."/>
        </authorList>
    </citation>
    <scope>NUCLEOTIDE SEQUENCE [LARGE SCALE GENOMIC DNA]</scope>
    <source>
        <strain evidence="3">cv. G240</strain>
    </source>
</reference>
<dbReference type="Proteomes" id="UP000593564">
    <property type="component" value="Unassembled WGS sequence"/>
</dbReference>
<gene>
    <name evidence="2" type="ORF">HYC85_013872</name>
</gene>
<reference evidence="2 3" key="2">
    <citation type="submission" date="2020-07" db="EMBL/GenBank/DDBJ databases">
        <title>Genome assembly of wild tea tree DASZ reveals pedigree and selection history of tea varieties.</title>
        <authorList>
            <person name="Zhang W."/>
        </authorList>
    </citation>
    <scope>NUCLEOTIDE SEQUENCE [LARGE SCALE GENOMIC DNA]</scope>
    <source>
        <strain evidence="3">cv. G240</strain>
        <tissue evidence="2">Leaf</tissue>
    </source>
</reference>
<evidence type="ECO:0000313" key="2">
    <source>
        <dbReference type="EMBL" id="KAF5947915.1"/>
    </source>
</evidence>